<name>A0ABV8AJL8_9FLAO</name>
<reference evidence="2" key="1">
    <citation type="journal article" date="2019" name="Int. J. Syst. Evol. Microbiol.">
        <title>The Global Catalogue of Microorganisms (GCM) 10K type strain sequencing project: providing services to taxonomists for standard genome sequencing and annotation.</title>
        <authorList>
            <consortium name="The Broad Institute Genomics Platform"/>
            <consortium name="The Broad Institute Genome Sequencing Center for Infectious Disease"/>
            <person name="Wu L."/>
            <person name="Ma J."/>
        </authorList>
    </citation>
    <scope>NUCLEOTIDE SEQUENCE [LARGE SCALE GENOMIC DNA]</scope>
    <source>
        <strain evidence="2">CECT 8979</strain>
    </source>
</reference>
<accession>A0ABV8AJL8</accession>
<proteinExistence type="predicted"/>
<organism evidence="1 2">
    <name type="scientific">Winogradskyella maritima</name>
    <dbReference type="NCBI Taxonomy" id="1517766"/>
    <lineage>
        <taxon>Bacteria</taxon>
        <taxon>Pseudomonadati</taxon>
        <taxon>Bacteroidota</taxon>
        <taxon>Flavobacteriia</taxon>
        <taxon>Flavobacteriales</taxon>
        <taxon>Flavobacteriaceae</taxon>
        <taxon>Winogradskyella</taxon>
    </lineage>
</organism>
<dbReference type="Proteomes" id="UP001595812">
    <property type="component" value="Unassembled WGS sequence"/>
</dbReference>
<keyword evidence="2" id="KW-1185">Reference proteome</keyword>
<gene>
    <name evidence="1" type="ORF">ACFOSX_13165</name>
</gene>
<comment type="caution">
    <text evidence="1">The sequence shown here is derived from an EMBL/GenBank/DDBJ whole genome shotgun (WGS) entry which is preliminary data.</text>
</comment>
<sequence>MLICIPDISGFTKFMSENDKGLSSKVIPSLLNDIIYSNEIGLKVSEIEGDAVLFFKQDELPSITELMAQCSKFYLNFYAKLKVLGHRLEGIEGSDDLAKALGLKIICHLGTDIEAVTIGKHIKLMGEDVIIAHKLLKNNIESDDYVLLSESLYSKYSEQQLQEAIDWTNEIKDGDYEYEHIGIKHFKYIDLKSLRVKKAM</sequence>
<dbReference type="RefSeq" id="WP_386102053.1">
    <property type="nucleotide sequence ID" value="NZ_JBHSAT010000023.1"/>
</dbReference>
<dbReference type="Pfam" id="PF10851">
    <property type="entry name" value="DUF2652"/>
    <property type="match status" value="1"/>
</dbReference>
<dbReference type="EMBL" id="JBHSAT010000023">
    <property type="protein sequence ID" value="MFC3878183.1"/>
    <property type="molecule type" value="Genomic_DNA"/>
</dbReference>
<dbReference type="InterPro" id="IPR029787">
    <property type="entry name" value="Nucleotide_cyclase"/>
</dbReference>
<evidence type="ECO:0000313" key="2">
    <source>
        <dbReference type="Proteomes" id="UP001595812"/>
    </source>
</evidence>
<evidence type="ECO:0000313" key="1">
    <source>
        <dbReference type="EMBL" id="MFC3878183.1"/>
    </source>
</evidence>
<protein>
    <submittedName>
        <fullName evidence="1">DUF2652 domain-containing protein</fullName>
    </submittedName>
</protein>
<dbReference type="Gene3D" id="3.30.70.1230">
    <property type="entry name" value="Nucleotide cyclase"/>
    <property type="match status" value="1"/>
</dbReference>
<dbReference type="InterPro" id="IPR020503">
    <property type="entry name" value="Uncharacterised_Rv2561"/>
</dbReference>